<feature type="transmembrane region" description="Helical" evidence="8">
    <location>
        <begin position="62"/>
        <end position="88"/>
    </location>
</feature>
<feature type="domain" description="ABC transmembrane type-1" evidence="10">
    <location>
        <begin position="65"/>
        <end position="253"/>
    </location>
</feature>
<feature type="region of interest" description="Disordered" evidence="9">
    <location>
        <begin position="266"/>
        <end position="286"/>
    </location>
</feature>
<evidence type="ECO:0000256" key="8">
    <source>
        <dbReference type="RuleBase" id="RU363032"/>
    </source>
</evidence>
<dbReference type="InterPro" id="IPR000515">
    <property type="entry name" value="MetI-like"/>
</dbReference>
<dbReference type="Proteomes" id="UP001519363">
    <property type="component" value="Unassembled WGS sequence"/>
</dbReference>
<keyword evidence="3" id="KW-1003">Cell membrane</keyword>
<dbReference type="PANTHER" id="PTHR43357">
    <property type="entry name" value="INNER MEMBRANE ABC TRANSPORTER PERMEASE PROTEIN YDCV"/>
    <property type="match status" value="1"/>
</dbReference>
<comment type="similarity">
    <text evidence="8">Belongs to the binding-protein-dependent transport system permease family.</text>
</comment>
<comment type="subcellular location">
    <subcellularLocation>
        <location evidence="1">Cell inner membrane</location>
        <topology evidence="1">Multi-pass membrane protein</topology>
    </subcellularLocation>
    <subcellularLocation>
        <location evidence="8">Cell membrane</location>
        <topology evidence="8">Multi-pass membrane protein</topology>
    </subcellularLocation>
</comment>
<evidence type="ECO:0000313" key="12">
    <source>
        <dbReference type="Proteomes" id="UP001519363"/>
    </source>
</evidence>
<keyword evidence="12" id="KW-1185">Reference proteome</keyword>
<feature type="transmembrane region" description="Helical" evidence="8">
    <location>
        <begin position="136"/>
        <end position="159"/>
    </location>
</feature>
<evidence type="ECO:0000256" key="9">
    <source>
        <dbReference type="SAM" id="MobiDB-lite"/>
    </source>
</evidence>
<dbReference type="PROSITE" id="PS50928">
    <property type="entry name" value="ABC_TM1"/>
    <property type="match status" value="1"/>
</dbReference>
<organism evidence="11 12">
    <name type="scientific">Crossiella equi</name>
    <dbReference type="NCBI Taxonomy" id="130796"/>
    <lineage>
        <taxon>Bacteria</taxon>
        <taxon>Bacillati</taxon>
        <taxon>Actinomycetota</taxon>
        <taxon>Actinomycetes</taxon>
        <taxon>Pseudonocardiales</taxon>
        <taxon>Pseudonocardiaceae</taxon>
        <taxon>Crossiella</taxon>
    </lineage>
</organism>
<gene>
    <name evidence="11" type="ORF">JOF53_002462</name>
</gene>
<evidence type="ECO:0000256" key="1">
    <source>
        <dbReference type="ARBA" id="ARBA00004429"/>
    </source>
</evidence>
<feature type="transmembrane region" description="Helical" evidence="8">
    <location>
        <begin position="100"/>
        <end position="124"/>
    </location>
</feature>
<evidence type="ECO:0000256" key="6">
    <source>
        <dbReference type="ARBA" id="ARBA00022989"/>
    </source>
</evidence>
<evidence type="ECO:0000256" key="5">
    <source>
        <dbReference type="ARBA" id="ARBA00022692"/>
    </source>
</evidence>
<evidence type="ECO:0000256" key="7">
    <source>
        <dbReference type="ARBA" id="ARBA00023136"/>
    </source>
</evidence>
<evidence type="ECO:0000313" key="11">
    <source>
        <dbReference type="EMBL" id="MBP2473590.1"/>
    </source>
</evidence>
<evidence type="ECO:0000259" key="10">
    <source>
        <dbReference type="PROSITE" id="PS50928"/>
    </source>
</evidence>
<dbReference type="Pfam" id="PF00528">
    <property type="entry name" value="BPD_transp_1"/>
    <property type="match status" value="1"/>
</dbReference>
<feature type="transmembrane region" description="Helical" evidence="8">
    <location>
        <begin position="234"/>
        <end position="255"/>
    </location>
</feature>
<sequence length="286" mass="29731">MLVWTRRSRYLLWALFALLFGVVVLAPLAMIVLASAAAAWNGVLPQEFTGTHLADAVSGDGLASALVSLQTAVIASAASVLLGTWGALAVRRLPRLPRRLVDLVLHLPVAVPSVVLGLALLLAFSRPPLLLNGTRWLVLLAHLMIVLPFTYSMVAAALARADPALSQVAASLGAHPARVLWRVQLPLLRPAMAGAASLALALSMGEVGATIMLYPPDWRTLPVSIFAHTDRGEVFLASASTVLLLALTVAGLAGLGRLSGTGRTVGPGRWGRRGAAGTPTKVAGPG</sequence>
<protein>
    <submittedName>
        <fullName evidence="11">2-aminoethylphosphonate transport system permease protein</fullName>
    </submittedName>
</protein>
<comment type="caution">
    <text evidence="11">The sequence shown here is derived from an EMBL/GenBank/DDBJ whole genome shotgun (WGS) entry which is preliminary data.</text>
</comment>
<dbReference type="InterPro" id="IPR035906">
    <property type="entry name" value="MetI-like_sf"/>
</dbReference>
<proteinExistence type="inferred from homology"/>
<reference evidence="11 12" key="1">
    <citation type="submission" date="2021-03" db="EMBL/GenBank/DDBJ databases">
        <title>Sequencing the genomes of 1000 actinobacteria strains.</title>
        <authorList>
            <person name="Klenk H.-P."/>
        </authorList>
    </citation>
    <scope>NUCLEOTIDE SEQUENCE [LARGE SCALE GENOMIC DNA]</scope>
    <source>
        <strain evidence="11 12">DSM 44580</strain>
    </source>
</reference>
<keyword evidence="2 8" id="KW-0813">Transport</keyword>
<dbReference type="CDD" id="cd06261">
    <property type="entry name" value="TM_PBP2"/>
    <property type="match status" value="1"/>
</dbReference>
<keyword evidence="6 8" id="KW-1133">Transmembrane helix</keyword>
<dbReference type="PANTHER" id="PTHR43357:SF4">
    <property type="entry name" value="INNER MEMBRANE ABC TRANSPORTER PERMEASE PROTEIN YDCV"/>
    <property type="match status" value="1"/>
</dbReference>
<keyword evidence="4" id="KW-0997">Cell inner membrane</keyword>
<dbReference type="EMBL" id="JAGIOO010000001">
    <property type="protein sequence ID" value="MBP2473590.1"/>
    <property type="molecule type" value="Genomic_DNA"/>
</dbReference>
<dbReference type="SUPFAM" id="SSF161098">
    <property type="entry name" value="MetI-like"/>
    <property type="match status" value="1"/>
</dbReference>
<dbReference type="RefSeq" id="WP_086783752.1">
    <property type="nucleotide sequence ID" value="NZ_JAGIOO010000001.1"/>
</dbReference>
<evidence type="ECO:0000256" key="4">
    <source>
        <dbReference type="ARBA" id="ARBA00022519"/>
    </source>
</evidence>
<dbReference type="Gene3D" id="1.10.3720.10">
    <property type="entry name" value="MetI-like"/>
    <property type="match status" value="1"/>
</dbReference>
<keyword evidence="5 8" id="KW-0812">Transmembrane</keyword>
<accession>A0ABS5AD15</accession>
<evidence type="ECO:0000256" key="3">
    <source>
        <dbReference type="ARBA" id="ARBA00022475"/>
    </source>
</evidence>
<keyword evidence="7 8" id="KW-0472">Membrane</keyword>
<name>A0ABS5AD15_9PSEU</name>
<evidence type="ECO:0000256" key="2">
    <source>
        <dbReference type="ARBA" id="ARBA00022448"/>
    </source>
</evidence>
<feature type="transmembrane region" description="Helical" evidence="8">
    <location>
        <begin position="191"/>
        <end position="214"/>
    </location>
</feature>